<reference evidence="3 4" key="1">
    <citation type="submission" date="2013-12" db="EMBL/GenBank/DDBJ databases">
        <title>Draft genome of the parsitic nematode Ancylostoma duodenale.</title>
        <authorList>
            <person name="Mitreva M."/>
        </authorList>
    </citation>
    <scope>NUCLEOTIDE SEQUENCE [LARGE SCALE GENOMIC DNA]</scope>
    <source>
        <strain evidence="3 4">Zhejiang</strain>
    </source>
</reference>
<evidence type="ECO:0000259" key="2">
    <source>
        <dbReference type="Pfam" id="PF08074"/>
    </source>
</evidence>
<gene>
    <name evidence="3" type="ORF">ANCDUO_00173</name>
</gene>
<accession>A0A0C2DHQ1</accession>
<keyword evidence="4" id="KW-1185">Reference proteome</keyword>
<protein>
    <submittedName>
        <fullName evidence="3">CHDCT2 domain protein</fullName>
    </submittedName>
</protein>
<dbReference type="OrthoDB" id="5842317at2759"/>
<dbReference type="Pfam" id="PF08074">
    <property type="entry name" value="CHDCT2"/>
    <property type="match status" value="1"/>
</dbReference>
<evidence type="ECO:0000313" key="3">
    <source>
        <dbReference type="EMBL" id="KIH69488.1"/>
    </source>
</evidence>
<evidence type="ECO:0000256" key="1">
    <source>
        <dbReference type="SAM" id="MobiDB-lite"/>
    </source>
</evidence>
<sequence>MNTVGNSYSSPGNGHKSGNIESKNSPKHSLPLLKSPYNPARPPTLQRYSNINEKRTSMPPNYTPPPLPEDEDPPDCAVPPPIPDRPACTLSILGSMARDLTGEGSVIVYANERPRERASCDVVNLQNCVTDCTAQLAQRFADIGNVADSHANIAKDSAASNRNANAVLHRVLNLLEELLSDKKADVSRLLVTLSQLRPVTHRLAKTGRQ</sequence>
<dbReference type="InterPro" id="IPR012957">
    <property type="entry name" value="CHD_C2"/>
</dbReference>
<feature type="domain" description="CHD C-terminal 2" evidence="2">
    <location>
        <begin position="121"/>
        <end position="189"/>
    </location>
</feature>
<dbReference type="Proteomes" id="UP000054047">
    <property type="component" value="Unassembled WGS sequence"/>
</dbReference>
<organism evidence="3 4">
    <name type="scientific">Ancylostoma duodenale</name>
    <dbReference type="NCBI Taxonomy" id="51022"/>
    <lineage>
        <taxon>Eukaryota</taxon>
        <taxon>Metazoa</taxon>
        <taxon>Ecdysozoa</taxon>
        <taxon>Nematoda</taxon>
        <taxon>Chromadorea</taxon>
        <taxon>Rhabditida</taxon>
        <taxon>Rhabditina</taxon>
        <taxon>Rhabditomorpha</taxon>
        <taxon>Strongyloidea</taxon>
        <taxon>Ancylostomatidae</taxon>
        <taxon>Ancylostomatinae</taxon>
        <taxon>Ancylostoma</taxon>
    </lineage>
</organism>
<dbReference type="EMBL" id="KN726148">
    <property type="protein sequence ID" value="KIH69488.1"/>
    <property type="molecule type" value="Genomic_DNA"/>
</dbReference>
<feature type="region of interest" description="Disordered" evidence="1">
    <location>
        <begin position="1"/>
        <end position="75"/>
    </location>
</feature>
<dbReference type="AlphaFoldDB" id="A0A0C2DHQ1"/>
<name>A0A0C2DHQ1_9BILA</name>
<feature type="compositionally biased region" description="Polar residues" evidence="1">
    <location>
        <begin position="1"/>
        <end position="12"/>
    </location>
</feature>
<evidence type="ECO:0000313" key="4">
    <source>
        <dbReference type="Proteomes" id="UP000054047"/>
    </source>
</evidence>
<proteinExistence type="predicted"/>